<comment type="caution">
    <text evidence="7">The sequence shown here is derived from an EMBL/GenBank/DDBJ whole genome shotgun (WGS) entry which is preliminary data.</text>
</comment>
<feature type="transmembrane region" description="Helical" evidence="5">
    <location>
        <begin position="271"/>
        <end position="291"/>
    </location>
</feature>
<evidence type="ECO:0000313" key="8">
    <source>
        <dbReference type="Proteomes" id="UP001596512"/>
    </source>
</evidence>
<protein>
    <submittedName>
        <fullName evidence="7">ABC transporter permease</fullName>
    </submittedName>
</protein>
<keyword evidence="2 5" id="KW-0812">Transmembrane</keyword>
<organism evidence="7 8">
    <name type="scientific">Actinokineospora soli</name>
    <dbReference type="NCBI Taxonomy" id="1048753"/>
    <lineage>
        <taxon>Bacteria</taxon>
        <taxon>Bacillati</taxon>
        <taxon>Actinomycetota</taxon>
        <taxon>Actinomycetes</taxon>
        <taxon>Pseudonocardiales</taxon>
        <taxon>Pseudonocardiaceae</taxon>
        <taxon>Actinokineospora</taxon>
    </lineage>
</organism>
<feature type="transmembrane region" description="Helical" evidence="5">
    <location>
        <begin position="177"/>
        <end position="199"/>
    </location>
</feature>
<name>A0ABW2TJ02_9PSEU</name>
<evidence type="ECO:0000256" key="2">
    <source>
        <dbReference type="ARBA" id="ARBA00022692"/>
    </source>
</evidence>
<dbReference type="EMBL" id="JBHTEY010000004">
    <property type="protein sequence ID" value="MFC7612823.1"/>
    <property type="molecule type" value="Genomic_DNA"/>
</dbReference>
<evidence type="ECO:0000256" key="3">
    <source>
        <dbReference type="ARBA" id="ARBA00022989"/>
    </source>
</evidence>
<feature type="transmembrane region" description="Helical" evidence="5">
    <location>
        <begin position="298"/>
        <end position="320"/>
    </location>
</feature>
<evidence type="ECO:0000256" key="5">
    <source>
        <dbReference type="SAM" id="Phobius"/>
    </source>
</evidence>
<keyword evidence="8" id="KW-1185">Reference proteome</keyword>
<feature type="transmembrane region" description="Helical" evidence="5">
    <location>
        <begin position="28"/>
        <end position="47"/>
    </location>
</feature>
<evidence type="ECO:0000256" key="1">
    <source>
        <dbReference type="ARBA" id="ARBA00004141"/>
    </source>
</evidence>
<dbReference type="Proteomes" id="UP001596512">
    <property type="component" value="Unassembled WGS sequence"/>
</dbReference>
<comment type="subcellular location">
    <subcellularLocation>
        <location evidence="1">Membrane</location>
        <topology evidence="1">Multi-pass membrane protein</topology>
    </subcellularLocation>
</comment>
<evidence type="ECO:0000256" key="4">
    <source>
        <dbReference type="ARBA" id="ARBA00023136"/>
    </source>
</evidence>
<evidence type="ECO:0000259" key="6">
    <source>
        <dbReference type="Pfam" id="PF12698"/>
    </source>
</evidence>
<accession>A0ABW2TJ02</accession>
<proteinExistence type="predicted"/>
<reference evidence="8" key="1">
    <citation type="journal article" date="2019" name="Int. J. Syst. Evol. Microbiol.">
        <title>The Global Catalogue of Microorganisms (GCM) 10K type strain sequencing project: providing services to taxonomists for standard genome sequencing and annotation.</title>
        <authorList>
            <consortium name="The Broad Institute Genomics Platform"/>
            <consortium name="The Broad Institute Genome Sequencing Center for Infectious Disease"/>
            <person name="Wu L."/>
            <person name="Ma J."/>
        </authorList>
    </citation>
    <scope>NUCLEOTIDE SEQUENCE [LARGE SCALE GENOMIC DNA]</scope>
    <source>
        <strain evidence="8">JCM 17695</strain>
    </source>
</reference>
<dbReference type="PANTHER" id="PTHR43471:SF1">
    <property type="entry name" value="ABC TRANSPORTER PERMEASE PROTEIN NOSY-RELATED"/>
    <property type="match status" value="1"/>
</dbReference>
<gene>
    <name evidence="7" type="ORF">ACFQV2_03370</name>
</gene>
<dbReference type="InterPro" id="IPR013525">
    <property type="entry name" value="ABC2_TM"/>
</dbReference>
<feature type="domain" description="ABC-2 type transporter transmembrane" evidence="6">
    <location>
        <begin position="28"/>
        <end position="375"/>
    </location>
</feature>
<dbReference type="Pfam" id="PF12698">
    <property type="entry name" value="ABC2_membrane_3"/>
    <property type="match status" value="1"/>
</dbReference>
<feature type="transmembrane region" description="Helical" evidence="5">
    <location>
        <begin position="354"/>
        <end position="375"/>
    </location>
</feature>
<dbReference type="PANTHER" id="PTHR43471">
    <property type="entry name" value="ABC TRANSPORTER PERMEASE"/>
    <property type="match status" value="1"/>
</dbReference>
<feature type="transmembrane region" description="Helical" evidence="5">
    <location>
        <begin position="228"/>
        <end position="251"/>
    </location>
</feature>
<evidence type="ECO:0000313" key="7">
    <source>
        <dbReference type="EMBL" id="MFC7612823.1"/>
    </source>
</evidence>
<keyword evidence="3 5" id="KW-1133">Transmembrane helix</keyword>
<sequence>MKDVQLGNWQAVGLVAGREIRTKVRSKAFVALTGITLVLIVGFSLLMKLLSGGSDATVGLVGATAGLERGVVGTGDSIGLSVDAQVFPDEGRGRAAVEAGEVDALLVPAGDGFAVVVQRDLNGALKDVLTVVSGQVAFSSAIEELGGDPAAVNAAVAGAELEVRAIEAPHEYDGQQLAIGMVAGVLIYMSLLLNGQMVATGVVEEKSSRVVELLLATIRPWQLMAGKVLGIGAVGLAQMAVIGGVGIWAALAFDVLTISVSAAVGTVVWLVVWFLLGFLVYSLVFAALAALVSRQEDVGGVITPPLMLVILGYVVGISVLPSDPGNRLVEVLSLVPVFSPTLMPMRLAMGGVPVWQAVMAVGLTAALIPGLVWLAGRVYRNAVMRSGARVKLREALRPV</sequence>
<keyword evidence="4 5" id="KW-0472">Membrane</keyword>